<organism evidence="1 2">
    <name type="scientific">Bifidobacterium bifidum ATCC 29521 = JCM 1255 = DSM 20456</name>
    <dbReference type="NCBI Taxonomy" id="500634"/>
    <lineage>
        <taxon>Bacteria</taxon>
        <taxon>Bacillati</taxon>
        <taxon>Actinomycetota</taxon>
        <taxon>Actinomycetes</taxon>
        <taxon>Bifidobacteriales</taxon>
        <taxon>Bifidobacteriaceae</taxon>
        <taxon>Bifidobacterium</taxon>
    </lineage>
</organism>
<dbReference type="InterPro" id="IPR011335">
    <property type="entry name" value="Restrct_endonuc-II-like"/>
</dbReference>
<gene>
    <name evidence="1" type="ORF">BBBF_0513</name>
</gene>
<evidence type="ECO:0000313" key="1">
    <source>
        <dbReference type="EMBL" id="BAQ97720.1"/>
    </source>
</evidence>
<protein>
    <recommendedName>
        <fullName evidence="3">DUF559 domain-containing protein</fullName>
    </recommendedName>
</protein>
<accession>A0ABN5UV62</accession>
<dbReference type="Gene3D" id="3.40.960.10">
    <property type="entry name" value="VSR Endonuclease"/>
    <property type="match status" value="1"/>
</dbReference>
<dbReference type="EMBL" id="AP012323">
    <property type="protein sequence ID" value="BAQ97720.1"/>
    <property type="molecule type" value="Genomic_DNA"/>
</dbReference>
<evidence type="ECO:0008006" key="3">
    <source>
        <dbReference type="Google" id="ProtNLM"/>
    </source>
</evidence>
<evidence type="ECO:0000313" key="2">
    <source>
        <dbReference type="Proteomes" id="UP000035063"/>
    </source>
</evidence>
<name>A0ABN5UV62_BIFBI</name>
<dbReference type="Proteomes" id="UP000035063">
    <property type="component" value="Chromosome"/>
</dbReference>
<reference evidence="2" key="2">
    <citation type="journal article" date="2015" name="J. Biotechnol.">
        <title>Complete genome sequence of Bifidobacterium bifidum JCM 1255(T) isolated from feces of a breast-fed infant.</title>
        <authorList>
            <person name="Morita H."/>
            <person name="Toh H."/>
            <person name="Oshima K."/>
            <person name="Nakano A."/>
            <person name="Shindo C."/>
            <person name="Komiya K."/>
            <person name="Arakawa K."/>
            <person name="Suda W."/>
            <person name="Honda K."/>
            <person name="Hattori M."/>
        </authorList>
    </citation>
    <scope>NUCLEOTIDE SEQUENCE [LARGE SCALE GENOMIC DNA]</scope>
    <source>
        <strain evidence="2">JCM 1255</strain>
    </source>
</reference>
<proteinExistence type="predicted"/>
<keyword evidence="2" id="KW-1185">Reference proteome</keyword>
<dbReference type="SUPFAM" id="SSF52980">
    <property type="entry name" value="Restriction endonuclease-like"/>
    <property type="match status" value="1"/>
</dbReference>
<sequence length="347" mass="39411">MHSSTYPHFFHGSSHRQREYATVTFMNDVMLQPMGERTPMTQSLRDRAQDAIMCCAALAWRIGGNVLFGMTTALALQQVPLPEACDLDAEMLHITSSTPDRRRRRIPGTHPHVWKLIATHPDACVPIKGNVFALHPFHAWAQLSSHVSLEELVILAEAIITAISKSSGRYPRLVLSSLREFIDNAPYFLGKTACRTALQLVKANVLSPKESKARLVLLRHGLPDAEVNCHVDRAMFDSGKPMSLDIAWKHFKVAVEYDGDHHRTDKHQWRRDRKKRDRLRQLGWTIIVITADDIRDEVACAEFALNVARELTLRGCDVDFRVIAMTVEELARREKAADRKKRRESAV</sequence>
<reference evidence="1 2" key="1">
    <citation type="submission" date="2012-02" db="EMBL/GenBank/DDBJ databases">
        <title>Complete genome sequence of Bifidobacterium bifidum JCM 1255.</title>
        <authorList>
            <person name="Toh H."/>
            <person name="Oshima K."/>
            <person name="Morita H."/>
            <person name="Hattori M."/>
        </authorList>
    </citation>
    <scope>NUCLEOTIDE SEQUENCE [LARGE SCALE GENOMIC DNA]</scope>
    <source>
        <strain evidence="1 2">JCM 1255</strain>
    </source>
</reference>